<dbReference type="GO" id="GO:0032543">
    <property type="term" value="P:mitochondrial translation"/>
    <property type="evidence" value="ECO:0007669"/>
    <property type="project" value="InterPro"/>
</dbReference>
<reference evidence="2 3" key="1">
    <citation type="journal article" date="2016" name="Mol. Biol. Evol.">
        <title>Comparative Genomics of Early-Diverging Mushroom-Forming Fungi Provides Insights into the Origins of Lignocellulose Decay Capabilities.</title>
        <authorList>
            <person name="Nagy L.G."/>
            <person name="Riley R."/>
            <person name="Tritt A."/>
            <person name="Adam C."/>
            <person name="Daum C."/>
            <person name="Floudas D."/>
            <person name="Sun H."/>
            <person name="Yadav J.S."/>
            <person name="Pangilinan J."/>
            <person name="Larsson K.H."/>
            <person name="Matsuura K."/>
            <person name="Barry K."/>
            <person name="Labutti K."/>
            <person name="Kuo R."/>
            <person name="Ohm R.A."/>
            <person name="Bhattacharya S.S."/>
            <person name="Shirouzu T."/>
            <person name="Yoshinaga Y."/>
            <person name="Martin F.M."/>
            <person name="Grigoriev I.V."/>
            <person name="Hibbett D.S."/>
        </authorList>
    </citation>
    <scope>NUCLEOTIDE SEQUENCE [LARGE SCALE GENOMIC DNA]</scope>
    <source>
        <strain evidence="2 3">TUFC12733</strain>
    </source>
</reference>
<gene>
    <name evidence="2" type="ORF">CALVIDRAFT_481630</name>
</gene>
<dbReference type="AlphaFoldDB" id="A0A167LX69"/>
<dbReference type="PANTHER" id="PTHR13490">
    <property type="entry name" value="MITOCHONDRIAL 28S RIBOSOMAL PROTEIN S28"/>
    <property type="match status" value="1"/>
</dbReference>
<dbReference type="GO" id="GO:0005763">
    <property type="term" value="C:mitochondrial small ribosomal subunit"/>
    <property type="evidence" value="ECO:0007669"/>
    <property type="project" value="TreeGrafter"/>
</dbReference>
<proteinExistence type="predicted"/>
<dbReference type="STRING" id="1330018.A0A167LX69"/>
<dbReference type="OrthoDB" id="283424at2759"/>
<organism evidence="2 3">
    <name type="scientific">Calocera viscosa (strain TUFC12733)</name>
    <dbReference type="NCBI Taxonomy" id="1330018"/>
    <lineage>
        <taxon>Eukaryota</taxon>
        <taxon>Fungi</taxon>
        <taxon>Dikarya</taxon>
        <taxon>Basidiomycota</taxon>
        <taxon>Agaricomycotina</taxon>
        <taxon>Dacrymycetes</taxon>
        <taxon>Dacrymycetales</taxon>
        <taxon>Dacrymycetaceae</taxon>
        <taxon>Calocera</taxon>
    </lineage>
</organism>
<dbReference type="InterPro" id="IPR039848">
    <property type="entry name" value="Ribosomal_mS35_mt"/>
</dbReference>
<evidence type="ECO:0000313" key="2">
    <source>
        <dbReference type="EMBL" id="KZO96122.1"/>
    </source>
</evidence>
<dbReference type="Pfam" id="PF10213">
    <property type="entry name" value="MRP-S28"/>
    <property type="match status" value="1"/>
</dbReference>
<feature type="domain" description="Small ribosomal subunit protein mS35 mitochondrial conserved" evidence="1">
    <location>
        <begin position="59"/>
        <end position="199"/>
    </location>
</feature>
<keyword evidence="3" id="KW-1185">Reference proteome</keyword>
<dbReference type="InterPro" id="IPR019349">
    <property type="entry name" value="Ribosomal_mS35_mit"/>
</dbReference>
<evidence type="ECO:0000259" key="1">
    <source>
        <dbReference type="Pfam" id="PF10213"/>
    </source>
</evidence>
<dbReference type="Proteomes" id="UP000076738">
    <property type="component" value="Unassembled WGS sequence"/>
</dbReference>
<sequence length="224" mass="26170">MEDPEWHDDLGDSNFQYDDIPTQGHDVIADERQYIEYMRYIEIEGPELEKYRQPFTPLANLPIRLRTIGYGGELHPAARKVALTCPVSALRLKPEVLHKFKLLASARWSPFPPLDAGITKQDHETEGKEGWFKISCEQFPHQAQNAKWCSDKLDQLVKEANRKPKYFASVPVDMRHVHVREKKHPRHTHVRKSDFPLDWIPAELREEARRNGDAKEKVERLPPH</sequence>
<evidence type="ECO:0000313" key="3">
    <source>
        <dbReference type="Proteomes" id="UP000076738"/>
    </source>
</evidence>
<dbReference type="GO" id="GO:0003735">
    <property type="term" value="F:structural constituent of ribosome"/>
    <property type="evidence" value="ECO:0007669"/>
    <property type="project" value="InterPro"/>
</dbReference>
<dbReference type="EMBL" id="KV417285">
    <property type="protein sequence ID" value="KZO96122.1"/>
    <property type="molecule type" value="Genomic_DNA"/>
</dbReference>
<protein>
    <recommendedName>
        <fullName evidence="1">Small ribosomal subunit protein mS35 mitochondrial conserved domain-containing protein</fullName>
    </recommendedName>
</protein>
<name>A0A167LX69_CALVF</name>
<dbReference type="PANTHER" id="PTHR13490:SF0">
    <property type="entry name" value="SMALL RIBOSOMAL SUBUNIT PROTEIN MS35"/>
    <property type="match status" value="1"/>
</dbReference>
<accession>A0A167LX69</accession>